<evidence type="ECO:0000313" key="9">
    <source>
        <dbReference type="EMBL" id="KAL1261601.1"/>
    </source>
</evidence>
<keyword evidence="10" id="KW-1185">Reference proteome</keyword>
<dbReference type="Gene3D" id="1.20.1250.70">
    <property type="entry name" value="Interleukin-15/Interleukin-21"/>
    <property type="match status" value="1"/>
</dbReference>
<organism evidence="9 10">
    <name type="scientific">Cirrhinus molitorella</name>
    <name type="common">mud carp</name>
    <dbReference type="NCBI Taxonomy" id="172907"/>
    <lineage>
        <taxon>Eukaryota</taxon>
        <taxon>Metazoa</taxon>
        <taxon>Chordata</taxon>
        <taxon>Craniata</taxon>
        <taxon>Vertebrata</taxon>
        <taxon>Euteleostomi</taxon>
        <taxon>Actinopterygii</taxon>
        <taxon>Neopterygii</taxon>
        <taxon>Teleostei</taxon>
        <taxon>Ostariophysi</taxon>
        <taxon>Cypriniformes</taxon>
        <taxon>Cyprinidae</taxon>
        <taxon>Labeoninae</taxon>
        <taxon>Labeonini</taxon>
        <taxon>Cirrhinus</taxon>
    </lineage>
</organism>
<sequence length="142" mass="15898">MFALQWICALALALVTCLSAQPVKRGENAFILDHIGYLEGIITKCSNNIRLYSPSDIKPECMSSAMTCTISELAVLGHDCNITKEEEMVDLVHLLNYTLREGKWKNSAQISSSDCTCEMYNQTDVKTFVANIRNQVQQLNSM</sequence>
<dbReference type="Pfam" id="PF02372">
    <property type="entry name" value="IL15"/>
    <property type="match status" value="1"/>
</dbReference>
<evidence type="ECO:0000256" key="7">
    <source>
        <dbReference type="RuleBase" id="RU003453"/>
    </source>
</evidence>
<dbReference type="SUPFAM" id="SSF47266">
    <property type="entry name" value="4-helical cytokines"/>
    <property type="match status" value="1"/>
</dbReference>
<evidence type="ECO:0000256" key="2">
    <source>
        <dbReference type="ARBA" id="ARBA00006050"/>
    </source>
</evidence>
<evidence type="ECO:0000256" key="4">
    <source>
        <dbReference type="ARBA" id="ARBA00022525"/>
    </source>
</evidence>
<evidence type="ECO:0000256" key="1">
    <source>
        <dbReference type="ARBA" id="ARBA00004613"/>
    </source>
</evidence>
<dbReference type="Proteomes" id="UP001558613">
    <property type="component" value="Unassembled WGS sequence"/>
</dbReference>
<feature type="chain" id="PRO_5046224228" description="Interleukin" evidence="8">
    <location>
        <begin position="21"/>
        <end position="142"/>
    </location>
</feature>
<comment type="similarity">
    <text evidence="2 7">Belongs to the IL-15/IL-21 family.</text>
</comment>
<evidence type="ECO:0000313" key="10">
    <source>
        <dbReference type="Proteomes" id="UP001558613"/>
    </source>
</evidence>
<keyword evidence="4" id="KW-0964">Secreted</keyword>
<dbReference type="PANTHER" id="PTHR14356:SF3">
    <property type="entry name" value="INTERLEUKIN-15"/>
    <property type="match status" value="1"/>
</dbReference>
<evidence type="ECO:0000256" key="8">
    <source>
        <dbReference type="SAM" id="SignalP"/>
    </source>
</evidence>
<comment type="subcellular location">
    <subcellularLocation>
        <location evidence="1">Secreted</location>
    </subcellularLocation>
</comment>
<dbReference type="InterPro" id="IPR003443">
    <property type="entry name" value="IL-15/IL-21_fam"/>
</dbReference>
<keyword evidence="3 7" id="KW-0202">Cytokine</keyword>
<feature type="signal peptide" evidence="8">
    <location>
        <begin position="1"/>
        <end position="20"/>
    </location>
</feature>
<keyword evidence="5 8" id="KW-0732">Signal</keyword>
<protein>
    <recommendedName>
        <fullName evidence="7">Interleukin</fullName>
    </recommendedName>
</protein>
<dbReference type="PANTHER" id="PTHR14356">
    <property type="entry name" value="INTERLEUKIN-15-RELATED"/>
    <property type="match status" value="1"/>
</dbReference>
<evidence type="ECO:0000256" key="3">
    <source>
        <dbReference type="ARBA" id="ARBA00022514"/>
    </source>
</evidence>
<evidence type="ECO:0000256" key="5">
    <source>
        <dbReference type="ARBA" id="ARBA00022729"/>
    </source>
</evidence>
<proteinExistence type="inferred from homology"/>
<dbReference type="InterPro" id="IPR009079">
    <property type="entry name" value="4_helix_cytokine-like_core"/>
</dbReference>
<gene>
    <name evidence="9" type="ORF">QQF64_006866</name>
</gene>
<reference evidence="9 10" key="1">
    <citation type="submission" date="2023-09" db="EMBL/GenBank/DDBJ databases">
        <authorList>
            <person name="Wang M."/>
        </authorList>
    </citation>
    <scope>NUCLEOTIDE SEQUENCE [LARGE SCALE GENOMIC DNA]</scope>
    <source>
        <strain evidence="9">GT-2023</strain>
        <tissue evidence="9">Liver</tissue>
    </source>
</reference>
<dbReference type="EMBL" id="JAYMGO010000014">
    <property type="protein sequence ID" value="KAL1261601.1"/>
    <property type="molecule type" value="Genomic_DNA"/>
</dbReference>
<comment type="caution">
    <text evidence="9">The sequence shown here is derived from an EMBL/GenBank/DDBJ whole genome shotgun (WGS) entry which is preliminary data.</text>
</comment>
<evidence type="ECO:0000256" key="6">
    <source>
        <dbReference type="ARBA" id="ARBA00023157"/>
    </source>
</evidence>
<keyword evidence="6" id="KW-1015">Disulfide bond</keyword>
<accession>A0ABR3MBC7</accession>
<name>A0ABR3MBC7_9TELE</name>